<proteinExistence type="predicted"/>
<name>C1F1D7_ACIC5</name>
<evidence type="ECO:0000256" key="2">
    <source>
        <dbReference type="ARBA" id="ARBA00022692"/>
    </source>
</evidence>
<gene>
    <name evidence="7" type="ordered locus">ACP_2443</name>
</gene>
<evidence type="ECO:0000256" key="1">
    <source>
        <dbReference type="ARBA" id="ARBA00004141"/>
    </source>
</evidence>
<evidence type="ECO:0000313" key="7">
    <source>
        <dbReference type="EMBL" id="ACO34241.1"/>
    </source>
</evidence>
<dbReference type="GO" id="GO:0016020">
    <property type="term" value="C:membrane"/>
    <property type="evidence" value="ECO:0007669"/>
    <property type="project" value="UniProtKB-SubCell"/>
</dbReference>
<evidence type="ECO:0000259" key="6">
    <source>
        <dbReference type="Pfam" id="PF05154"/>
    </source>
</evidence>
<feature type="transmembrane region" description="Helical" evidence="5">
    <location>
        <begin position="93"/>
        <end position="112"/>
    </location>
</feature>
<dbReference type="Proteomes" id="UP000002207">
    <property type="component" value="Chromosome"/>
</dbReference>
<keyword evidence="4 5" id="KW-0472">Membrane</keyword>
<evidence type="ECO:0000313" key="8">
    <source>
        <dbReference type="Proteomes" id="UP000002207"/>
    </source>
</evidence>
<dbReference type="Pfam" id="PF05154">
    <property type="entry name" value="TM2"/>
    <property type="match status" value="1"/>
</dbReference>
<dbReference type="AlphaFoldDB" id="C1F1D7"/>
<dbReference type="STRING" id="240015.ACP_2443"/>
<evidence type="ECO:0000256" key="3">
    <source>
        <dbReference type="ARBA" id="ARBA00022989"/>
    </source>
</evidence>
<dbReference type="eggNOG" id="COG2314">
    <property type="taxonomic scope" value="Bacteria"/>
</dbReference>
<feature type="domain" description="TM2" evidence="6">
    <location>
        <begin position="90"/>
        <end position="138"/>
    </location>
</feature>
<evidence type="ECO:0000256" key="5">
    <source>
        <dbReference type="SAM" id="Phobius"/>
    </source>
</evidence>
<reference evidence="7 8" key="1">
    <citation type="journal article" date="2009" name="Appl. Environ. Microbiol.">
        <title>Three genomes from the phylum Acidobacteria provide insight into the lifestyles of these microorganisms in soils.</title>
        <authorList>
            <person name="Ward N.L."/>
            <person name="Challacombe J.F."/>
            <person name="Janssen P.H."/>
            <person name="Henrissat B."/>
            <person name="Coutinho P.M."/>
            <person name="Wu M."/>
            <person name="Xie G."/>
            <person name="Haft D.H."/>
            <person name="Sait M."/>
            <person name="Badger J."/>
            <person name="Barabote R.D."/>
            <person name="Bradley B."/>
            <person name="Brettin T.S."/>
            <person name="Brinkac L.M."/>
            <person name="Bruce D."/>
            <person name="Creasy T."/>
            <person name="Daugherty S.C."/>
            <person name="Davidsen T.M."/>
            <person name="DeBoy R.T."/>
            <person name="Detter J.C."/>
            <person name="Dodson R.J."/>
            <person name="Durkin A.S."/>
            <person name="Ganapathy A."/>
            <person name="Gwinn-Giglio M."/>
            <person name="Han C.S."/>
            <person name="Khouri H."/>
            <person name="Kiss H."/>
            <person name="Kothari S.P."/>
            <person name="Madupu R."/>
            <person name="Nelson K.E."/>
            <person name="Nelson W.C."/>
            <person name="Paulsen I."/>
            <person name="Penn K."/>
            <person name="Ren Q."/>
            <person name="Rosovitz M.J."/>
            <person name="Selengut J.D."/>
            <person name="Shrivastava S."/>
            <person name="Sullivan S.A."/>
            <person name="Tapia R."/>
            <person name="Thompson L.S."/>
            <person name="Watkins K.L."/>
            <person name="Yang Q."/>
            <person name="Yu C."/>
            <person name="Zafar N."/>
            <person name="Zhou L."/>
            <person name="Kuske C.R."/>
        </authorList>
    </citation>
    <scope>NUCLEOTIDE SEQUENCE [LARGE SCALE GENOMIC DNA]</scope>
    <source>
        <strain evidence="8">ATCC 51196 / DSM 11244 / BCRC 80197 / JCM 7670 / NBRC 15755 / NCIMB 13165 / 161</strain>
    </source>
</reference>
<comment type="subcellular location">
    <subcellularLocation>
        <location evidence="1">Membrane</location>
        <topology evidence="1">Multi-pass membrane protein</topology>
    </subcellularLocation>
</comment>
<organism evidence="7 8">
    <name type="scientific">Acidobacterium capsulatum (strain ATCC 51196 / DSM 11244 / BCRC 80197 / JCM 7670 / NBRC 15755 / NCIMB 13165 / 161)</name>
    <dbReference type="NCBI Taxonomy" id="240015"/>
    <lineage>
        <taxon>Bacteria</taxon>
        <taxon>Pseudomonadati</taxon>
        <taxon>Acidobacteriota</taxon>
        <taxon>Terriglobia</taxon>
        <taxon>Terriglobales</taxon>
        <taxon>Acidobacteriaceae</taxon>
        <taxon>Acidobacterium</taxon>
    </lineage>
</organism>
<dbReference type="KEGG" id="aca:ACP_2443"/>
<dbReference type="InterPro" id="IPR007829">
    <property type="entry name" value="TM2"/>
</dbReference>
<protein>
    <submittedName>
        <fullName evidence="7">TM2 domain protein</fullName>
    </submittedName>
</protein>
<keyword evidence="2 5" id="KW-0812">Transmembrane</keyword>
<keyword evidence="8" id="KW-1185">Reference proteome</keyword>
<dbReference type="EMBL" id="CP001472">
    <property type="protein sequence ID" value="ACO34241.1"/>
    <property type="molecule type" value="Genomic_DNA"/>
</dbReference>
<dbReference type="HOGENOM" id="CLU_1551946_0_0_0"/>
<sequence>MDGCAPGFTGCLSPQSSPRHWNRNAPACVSLYSKSEGPAQAQRNTFLAGPFEDSRVQPKEDAMTPANYYPADASPAQQALFYQHMAMVQKDELLGALLALFLGTFGAHRFYLGETTAGILYILFCWTGIPTLLGIIECFFMPSRVRTWNLNHAMQISAWVRGQMPSPAVYKY</sequence>
<keyword evidence="3 5" id="KW-1133">Transmembrane helix</keyword>
<feature type="transmembrane region" description="Helical" evidence="5">
    <location>
        <begin position="118"/>
        <end position="140"/>
    </location>
</feature>
<dbReference type="InParanoid" id="C1F1D7"/>
<accession>C1F1D7</accession>
<evidence type="ECO:0000256" key="4">
    <source>
        <dbReference type="ARBA" id="ARBA00023136"/>
    </source>
</evidence>